<dbReference type="GO" id="GO:0046872">
    <property type="term" value="F:metal ion binding"/>
    <property type="evidence" value="ECO:0007669"/>
    <property type="project" value="UniProtKB-KW"/>
</dbReference>
<feature type="binding site" evidence="13">
    <location>
        <position position="346"/>
    </location>
    <ligand>
        <name>[4Fe-4S] cluster</name>
        <dbReference type="ChEBI" id="CHEBI:49883"/>
    </ligand>
</feature>
<dbReference type="GO" id="GO:0003994">
    <property type="term" value="F:aconitate hydratase activity"/>
    <property type="evidence" value="ECO:0007669"/>
    <property type="project" value="UniProtKB-EC"/>
</dbReference>
<dbReference type="EMBL" id="CP022983">
    <property type="protein sequence ID" value="ASV68797.1"/>
    <property type="molecule type" value="Genomic_DNA"/>
</dbReference>
<comment type="similarity">
    <text evidence="13">Belongs to the aconitase/IPM isomerase family. LeuC type 1 subfamily.</text>
</comment>
<feature type="binding site" evidence="13">
    <location>
        <position position="406"/>
    </location>
    <ligand>
        <name>[4Fe-4S] cluster</name>
        <dbReference type="ChEBI" id="CHEBI:49883"/>
    </ligand>
</feature>
<evidence type="ECO:0000313" key="15">
    <source>
        <dbReference type="EMBL" id="ASV68797.1"/>
    </source>
</evidence>
<keyword evidence="11 13" id="KW-0100">Branched-chain amino acid biosynthesis</keyword>
<keyword evidence="8 13" id="KW-0408">Iron</keyword>
<keyword evidence="7 13" id="KW-0479">Metal-binding</keyword>
<dbReference type="CDD" id="cd01583">
    <property type="entry name" value="IPMI"/>
    <property type="match status" value="1"/>
</dbReference>
<evidence type="ECO:0000256" key="7">
    <source>
        <dbReference type="ARBA" id="ARBA00022723"/>
    </source>
</evidence>
<evidence type="ECO:0000256" key="2">
    <source>
        <dbReference type="ARBA" id="ARBA00002695"/>
    </source>
</evidence>
<dbReference type="GO" id="GO:0051539">
    <property type="term" value="F:4 iron, 4 sulfur cluster binding"/>
    <property type="evidence" value="ECO:0007669"/>
    <property type="project" value="UniProtKB-KW"/>
</dbReference>
<name>A0A248TKR2_9BACI</name>
<evidence type="ECO:0000256" key="4">
    <source>
        <dbReference type="ARBA" id="ARBA00022430"/>
    </source>
</evidence>
<accession>A0A248TKR2</accession>
<evidence type="ECO:0000256" key="12">
    <source>
        <dbReference type="ARBA" id="ARBA00023501"/>
    </source>
</evidence>
<evidence type="ECO:0000256" key="9">
    <source>
        <dbReference type="ARBA" id="ARBA00023014"/>
    </source>
</evidence>
<dbReference type="UniPathway" id="UPA00048">
    <property type="reaction ID" value="UER00071"/>
</dbReference>
<keyword evidence="4 13" id="KW-0432">Leucine biosynthesis</keyword>
<dbReference type="GO" id="GO:0003861">
    <property type="term" value="F:3-isopropylmalate dehydratase activity"/>
    <property type="evidence" value="ECO:0007669"/>
    <property type="project" value="UniProtKB-UniRule"/>
</dbReference>
<dbReference type="HAMAP" id="MF_01026">
    <property type="entry name" value="LeuC_type1"/>
    <property type="match status" value="1"/>
</dbReference>
<comment type="subunit">
    <text evidence="13">Heterodimer of LeuC and LeuD.</text>
</comment>
<dbReference type="PANTHER" id="PTHR43822">
    <property type="entry name" value="HOMOACONITASE, MITOCHONDRIAL-RELATED"/>
    <property type="match status" value="1"/>
</dbReference>
<dbReference type="PRINTS" id="PR00415">
    <property type="entry name" value="ACONITASE"/>
</dbReference>
<dbReference type="PANTHER" id="PTHR43822:SF9">
    <property type="entry name" value="3-ISOPROPYLMALATE DEHYDRATASE"/>
    <property type="match status" value="1"/>
</dbReference>
<keyword evidence="9 13" id="KW-0411">Iron-sulfur</keyword>
<protein>
    <recommendedName>
        <fullName evidence="13">3-isopropylmalate dehydratase large subunit</fullName>
        <ecNumber evidence="13">4.2.1.33</ecNumber>
    </recommendedName>
    <alternativeName>
        <fullName evidence="13">Alpha-IPM isomerase</fullName>
        <shortName evidence="13">IPMI</shortName>
    </alternativeName>
    <alternativeName>
        <fullName evidence="13">Isopropylmalate isomerase</fullName>
    </alternativeName>
</protein>
<keyword evidence="6 13" id="KW-0028">Amino-acid biosynthesis</keyword>
<dbReference type="InterPro" id="IPR015931">
    <property type="entry name" value="Acnase/IPM_dHydase_lsu_aba_1/3"/>
</dbReference>
<dbReference type="InterPro" id="IPR001030">
    <property type="entry name" value="Acoase/IPM_deHydtase_lsu_aba"/>
</dbReference>
<keyword evidence="16" id="KW-1185">Reference proteome</keyword>
<gene>
    <name evidence="13 15" type="primary">leuC</name>
    <name evidence="15" type="ORF">CKF48_16795</name>
</gene>
<dbReference type="InterPro" id="IPR018136">
    <property type="entry name" value="Aconitase_4Fe-4S_BS"/>
</dbReference>
<dbReference type="InterPro" id="IPR050067">
    <property type="entry name" value="IPM_dehydratase_rel_enz"/>
</dbReference>
<comment type="catalytic activity">
    <reaction evidence="12">
        <text>citrate = D-threo-isocitrate</text>
        <dbReference type="Rhea" id="RHEA:10336"/>
        <dbReference type="ChEBI" id="CHEBI:15562"/>
        <dbReference type="ChEBI" id="CHEBI:16947"/>
        <dbReference type="EC" id="4.2.1.3"/>
    </reaction>
</comment>
<evidence type="ECO:0000313" key="16">
    <source>
        <dbReference type="Proteomes" id="UP000215137"/>
    </source>
</evidence>
<dbReference type="InterPro" id="IPR033941">
    <property type="entry name" value="IPMI_cat"/>
</dbReference>
<dbReference type="SUPFAM" id="SSF53732">
    <property type="entry name" value="Aconitase iron-sulfur domain"/>
    <property type="match status" value="1"/>
</dbReference>
<feature type="domain" description="Aconitase/3-isopropylmalate dehydratase large subunit alpha/beta/alpha" evidence="14">
    <location>
        <begin position="7"/>
        <end position="456"/>
    </location>
</feature>
<evidence type="ECO:0000256" key="5">
    <source>
        <dbReference type="ARBA" id="ARBA00022485"/>
    </source>
</evidence>
<evidence type="ECO:0000256" key="3">
    <source>
        <dbReference type="ARBA" id="ARBA00004729"/>
    </source>
</evidence>
<dbReference type="Proteomes" id="UP000215137">
    <property type="component" value="Chromosome"/>
</dbReference>
<organism evidence="15 16">
    <name type="scientific">Cytobacillus kochii</name>
    <dbReference type="NCBI Taxonomy" id="859143"/>
    <lineage>
        <taxon>Bacteria</taxon>
        <taxon>Bacillati</taxon>
        <taxon>Bacillota</taxon>
        <taxon>Bacilli</taxon>
        <taxon>Bacillales</taxon>
        <taxon>Bacillaceae</taxon>
        <taxon>Cytobacillus</taxon>
    </lineage>
</organism>
<evidence type="ECO:0000256" key="6">
    <source>
        <dbReference type="ARBA" id="ARBA00022605"/>
    </source>
</evidence>
<evidence type="ECO:0000256" key="1">
    <source>
        <dbReference type="ARBA" id="ARBA00000491"/>
    </source>
</evidence>
<feature type="binding site" evidence="13">
    <location>
        <position position="409"/>
    </location>
    <ligand>
        <name>[4Fe-4S] cluster</name>
        <dbReference type="ChEBI" id="CHEBI:49883"/>
    </ligand>
</feature>
<dbReference type="InterPro" id="IPR004430">
    <property type="entry name" value="3-IsopropMal_deHydase_lsu"/>
</dbReference>
<dbReference type="OrthoDB" id="9802769at2"/>
<dbReference type="NCBIfam" id="NF004016">
    <property type="entry name" value="PRK05478.1"/>
    <property type="match status" value="1"/>
</dbReference>
<dbReference type="GO" id="GO:0009098">
    <property type="term" value="P:L-leucine biosynthetic process"/>
    <property type="evidence" value="ECO:0007669"/>
    <property type="project" value="UniProtKB-UniRule"/>
</dbReference>
<dbReference type="EC" id="4.2.1.33" evidence="13"/>
<dbReference type="KEGG" id="bko:CKF48_16795"/>
<comment type="cofactor">
    <cofactor evidence="13">
        <name>[4Fe-4S] cluster</name>
        <dbReference type="ChEBI" id="CHEBI:49883"/>
    </cofactor>
    <text evidence="13">Binds 1 [4Fe-4S] cluster per subunit.</text>
</comment>
<dbReference type="RefSeq" id="WP_095372364.1">
    <property type="nucleotide sequence ID" value="NZ_CP022983.1"/>
</dbReference>
<dbReference type="Pfam" id="PF00330">
    <property type="entry name" value="Aconitase"/>
    <property type="match status" value="1"/>
</dbReference>
<evidence type="ECO:0000256" key="10">
    <source>
        <dbReference type="ARBA" id="ARBA00023239"/>
    </source>
</evidence>
<proteinExistence type="inferred from homology"/>
<evidence type="ECO:0000256" key="13">
    <source>
        <dbReference type="HAMAP-Rule" id="MF_01026"/>
    </source>
</evidence>
<dbReference type="InterPro" id="IPR036008">
    <property type="entry name" value="Aconitase_4Fe-4S_dom"/>
</dbReference>
<keyword evidence="10 13" id="KW-0456">Lyase</keyword>
<comment type="function">
    <text evidence="2 13">Catalyzes the isomerization between 2-isopropylmalate and 3-isopropylmalate, via the formation of 2-isopropylmaleate.</text>
</comment>
<dbReference type="AlphaFoldDB" id="A0A248TKR2"/>
<dbReference type="Gene3D" id="3.30.499.10">
    <property type="entry name" value="Aconitase, domain 3"/>
    <property type="match status" value="2"/>
</dbReference>
<reference evidence="15 16" key="1">
    <citation type="submission" date="2017-08" db="EMBL/GenBank/DDBJ databases">
        <title>Complete Genome Sequence of Bacillus kochii Oregon-R-modENCODE STRAIN BDGP4, isolated from Drosophila melanogaster gut.</title>
        <authorList>
            <person name="Wan K.H."/>
            <person name="Yu C."/>
            <person name="Park S."/>
            <person name="Hammonds A.S."/>
            <person name="Booth B.W."/>
            <person name="Celniker S.E."/>
        </authorList>
    </citation>
    <scope>NUCLEOTIDE SEQUENCE [LARGE SCALE GENOMIC DNA]</scope>
    <source>
        <strain evidence="15 16">BDGP4</strain>
    </source>
</reference>
<sequence>MGQSIIEKIWKQHIVHQEEGKPDLLYIDLHLVHEVTSPQAFSGLRMKGRTVRRPDKTFATMDHNIPTDNRKVINDKIALNQMTTLEKNCEEFQVPLAGIDHPDQGIVHVIGPELGLTQPGMTIVCGDSHTSTHGAFGSIAFGIGTSEVEHVLATQTIWRQKPKTLKIEINGKRQQGVSAKDVILYVLSQYGFDFGTGHVIEYTGEVIAHMSMEERMTICNMSIEGGARAGLVNPDETTFSYLRGRKYVPTGDAFEELVTKWRSLVSDEDATYDRVITIDAANIAPMVSWGTNPAMTSKVTDSIPTSSDYETAVEKKSLESALKYMGLKEGQKIEDIQIQHVFIGSCTNSRLEDLREAASVIKGNKVHPDVRALVVPGSQTVKSLAEEEGLDEIFREAGFEWRDSGCSMCLSMNNDIVPSGEHCASTSNRNFEGRQGSGARTHLVSPIMAAAAAIHGHFVDVRKMVERQPVR</sequence>
<keyword evidence="5 13" id="KW-0004">4Fe-4S</keyword>
<dbReference type="PROSITE" id="PS00450">
    <property type="entry name" value="ACONITASE_1"/>
    <property type="match status" value="1"/>
</dbReference>
<evidence type="ECO:0000256" key="11">
    <source>
        <dbReference type="ARBA" id="ARBA00023304"/>
    </source>
</evidence>
<dbReference type="NCBIfam" id="NF009116">
    <property type="entry name" value="PRK12466.1"/>
    <property type="match status" value="1"/>
</dbReference>
<dbReference type="FunFam" id="3.30.499.10:FF:000007">
    <property type="entry name" value="3-isopropylmalate dehydratase large subunit"/>
    <property type="match status" value="1"/>
</dbReference>
<evidence type="ECO:0000256" key="8">
    <source>
        <dbReference type="ARBA" id="ARBA00023004"/>
    </source>
</evidence>
<dbReference type="NCBIfam" id="TIGR00170">
    <property type="entry name" value="leuC"/>
    <property type="match status" value="1"/>
</dbReference>
<comment type="pathway">
    <text evidence="3 13">Amino-acid biosynthesis; L-leucine biosynthesis; L-leucine from 3-methyl-2-oxobutanoate: step 2/4.</text>
</comment>
<comment type="catalytic activity">
    <reaction evidence="1 13">
        <text>(2R,3S)-3-isopropylmalate = (2S)-2-isopropylmalate</text>
        <dbReference type="Rhea" id="RHEA:32287"/>
        <dbReference type="ChEBI" id="CHEBI:1178"/>
        <dbReference type="ChEBI" id="CHEBI:35121"/>
        <dbReference type="EC" id="4.2.1.33"/>
    </reaction>
</comment>
<evidence type="ECO:0000259" key="14">
    <source>
        <dbReference type="Pfam" id="PF00330"/>
    </source>
</evidence>